<accession>A0A9P6FGQ8</accession>
<evidence type="ECO:0000256" key="4">
    <source>
        <dbReference type="SAM" id="Phobius"/>
    </source>
</evidence>
<feature type="transmembrane region" description="Helical" evidence="4">
    <location>
        <begin position="1324"/>
        <end position="1344"/>
    </location>
</feature>
<keyword evidence="4" id="KW-1133">Transmembrane helix</keyword>
<feature type="transmembrane region" description="Helical" evidence="4">
    <location>
        <begin position="1364"/>
        <end position="1383"/>
    </location>
</feature>
<feature type="transmembrane region" description="Helical" evidence="4">
    <location>
        <begin position="1285"/>
        <end position="1304"/>
    </location>
</feature>
<dbReference type="GO" id="GO:0098703">
    <property type="term" value="P:calcium ion import across plasma membrane"/>
    <property type="evidence" value="ECO:0007669"/>
    <property type="project" value="TreeGrafter"/>
</dbReference>
<protein>
    <recommendedName>
        <fullName evidence="7">Ion transport domain-containing protein</fullName>
    </recommendedName>
</protein>
<name>A0A9P6FGQ8_9FUNG</name>
<evidence type="ECO:0000256" key="2">
    <source>
        <dbReference type="SAM" id="Coils"/>
    </source>
</evidence>
<dbReference type="EMBL" id="JAAAXW010000010">
    <property type="protein sequence ID" value="KAF9550575.1"/>
    <property type="molecule type" value="Genomic_DNA"/>
</dbReference>
<organism evidence="5 6">
    <name type="scientific">Mortierella hygrophila</name>
    <dbReference type="NCBI Taxonomy" id="979708"/>
    <lineage>
        <taxon>Eukaryota</taxon>
        <taxon>Fungi</taxon>
        <taxon>Fungi incertae sedis</taxon>
        <taxon>Mucoromycota</taxon>
        <taxon>Mortierellomycotina</taxon>
        <taxon>Mortierellomycetes</taxon>
        <taxon>Mortierellales</taxon>
        <taxon>Mortierellaceae</taxon>
        <taxon>Mortierella</taxon>
    </lineage>
</organism>
<dbReference type="Proteomes" id="UP000723463">
    <property type="component" value="Unassembled WGS sequence"/>
</dbReference>
<evidence type="ECO:0000256" key="3">
    <source>
        <dbReference type="SAM" id="MobiDB-lite"/>
    </source>
</evidence>
<feature type="compositionally biased region" description="Basic and acidic residues" evidence="3">
    <location>
        <begin position="1534"/>
        <end position="1543"/>
    </location>
</feature>
<feature type="region of interest" description="Disordered" evidence="3">
    <location>
        <begin position="1491"/>
        <end position="1587"/>
    </location>
</feature>
<evidence type="ECO:0008006" key="7">
    <source>
        <dbReference type="Google" id="ProtNLM"/>
    </source>
</evidence>
<dbReference type="InterPro" id="IPR024862">
    <property type="entry name" value="TRPV"/>
</dbReference>
<sequence length="1651" mass="186658">MSHVSLIIPDTDEVVQSLDTRYLPLPLSHTRYYRESSRRWYFKDYLTSHPDPESLLAPSINEDESDDDDADDLNVTDNIIAGGEEGSPMEEQVAEETENGAEPKPTYRTSVQPQPPVNVSIRRRVTSWELDLRGRKSGLFSVLLGISAGNANIDRIESIEFRIFKKNEYIEDFSNPSEFFNKQEVKDLFAGAGLARWKLHNQFKKDVLDSVVVELEVRTTQNDHDDNLLVDPGHFELHYMELVKEPIECTSFSAHDPSLKVHKPYVWSINVNYSDELSEDLSPTMEIVTYAISGDGTHVATVAACDQHVFLDVWDLRDPHEFHTSHINSAIQHHHHYHSNTSVDNIEKANDSALLLSDPTTPANPVSKPFVPRCSARLSAIELPETHSGRQVGVSLSWDASMVAILDATTLGTQWDAHTQSSFAIFDHICGPHSTIDEKGKVTPLVATVLRPSEQHLDLAATDVRLKNFFGYGKFHISALENQDIKDELFVTCNEQEVNVYGVYPKWHHIHTVRLDRPQDTLLDLNMPCMRLIDTLRGRNFVWDVRNDDGIAVYDVEDGSVVSFSLKHRLHPKELRFHEKTPFCLSNDGAVLALFQERVISTHWVGSGTLRGKFLLPDRYKIPDDIQFIRGDTHLLIRVETRNEDLGRGLLGLIVRVEDMALVDSFSLPGRYLALPATSARSGSTGGRQDLLTAHQSTLDFICLEDRIAKSRSNPKPECDDGCRAKLALVKSDDKEEVISPSGIRFTIESCIETLVKLTNEVQLTSVVISASVGNGESIEKLVMPELERLSWGGSYVEKFFLDCGTRVVIISRELFTLWSLPTTLEGNLKLLVATHAPDGMWRCCPHQQLFSEEVYMCLNADGSPVVNEVPRAGAVFTRESADNFLFGIPILADLYKQGDETFRCEILRYVGKHLNTYPVPEDPSRNILSYMCERWDPENHATLQPFVAALLDSPYGRWVPTQDFDRQSNPVEMMLEKAKTQPQAIAMAETFIDYCIRQARAEDDAHFLVPVLSSLPILSEPNHPHQELAERTLRRLAYIPVKSRSLIIDHHQTTHPLEFRWKFWAQNTRPLHKCKSPVVQMTRDQIMDPINGNFVADLYVTSDDFLWSLRNNRDAEARSAHRPLVKAVRPNGVLSWIKAAVLIMWHKRKLWSTSAIDVHPYAPQALDHPAIAAIVEYKWNKIGYKYWLMRFFFQCLYYILVLTTVFLQVYNDQGNRMAGLFVAIMAFAGIFLWLELIQLIRDKKGYFSSIYNFVDLVVYGLPLAGSINQLCIIWGNTSPGGNPALLSFSVLFVFLHFLFELRVNKSVCHFVTIIIQIFVKIKVFFFIFAGGILAFTIAFLHLLRSPAVSSPSCTGDACEYVDYPSNFLKAISATYFFVGGVYDPINPLFNSNRVAFHLMMMGFLFSAVILMLSVLISLISLAFSDRDETWRLTWIEYRLRYIESAENMSYHIPGFREGHNWFPREIYYSATPQQVRDYNKVSESLDEQNSIVTVKETSPSSQAILGVGGAGDDSMHSHSHTHSHSHSSADGVGEDKKEEVVHGHGHHHHQHASSTPTASETTKVSSSVSQPTTYLGGAGAEREGRVSEVTQVKNQLQDSQAQMLLLLQQLAKQQEQNVAQQIQLREQQQLFANQLGELQGHILTLLKAEP</sequence>
<dbReference type="PANTHER" id="PTHR10582:SF2">
    <property type="entry name" value="INACTIVE"/>
    <property type="match status" value="1"/>
</dbReference>
<feature type="transmembrane region" description="Helical" evidence="4">
    <location>
        <begin position="1395"/>
        <end position="1424"/>
    </location>
</feature>
<feature type="compositionally biased region" description="Polar residues" evidence="3">
    <location>
        <begin position="1553"/>
        <end position="1574"/>
    </location>
</feature>
<evidence type="ECO:0000256" key="1">
    <source>
        <dbReference type="ARBA" id="ARBA00022737"/>
    </source>
</evidence>
<proteinExistence type="predicted"/>
<keyword evidence="1" id="KW-0677">Repeat</keyword>
<evidence type="ECO:0000313" key="6">
    <source>
        <dbReference type="Proteomes" id="UP000723463"/>
    </source>
</evidence>
<keyword evidence="4" id="KW-0812">Transmembrane</keyword>
<feature type="compositionally biased region" description="Acidic residues" evidence="3">
    <location>
        <begin position="61"/>
        <end position="74"/>
    </location>
</feature>
<comment type="caution">
    <text evidence="5">The sequence shown here is derived from an EMBL/GenBank/DDBJ whole genome shotgun (WGS) entry which is preliminary data.</text>
</comment>
<keyword evidence="4" id="KW-0472">Membrane</keyword>
<feature type="region of interest" description="Disordered" evidence="3">
    <location>
        <begin position="52"/>
        <end position="114"/>
    </location>
</feature>
<gene>
    <name evidence="5" type="ORF">EC957_000249</name>
</gene>
<dbReference type="GO" id="GO:0005216">
    <property type="term" value="F:monoatomic ion channel activity"/>
    <property type="evidence" value="ECO:0007669"/>
    <property type="project" value="InterPro"/>
</dbReference>
<reference evidence="5" key="1">
    <citation type="journal article" date="2020" name="Fungal Divers.">
        <title>Resolving the Mortierellaceae phylogeny through synthesis of multi-gene phylogenetics and phylogenomics.</title>
        <authorList>
            <person name="Vandepol N."/>
            <person name="Liber J."/>
            <person name="Desiro A."/>
            <person name="Na H."/>
            <person name="Kennedy M."/>
            <person name="Barry K."/>
            <person name="Grigoriev I.V."/>
            <person name="Miller A.N."/>
            <person name="O'Donnell K."/>
            <person name="Stajich J.E."/>
            <person name="Bonito G."/>
        </authorList>
    </citation>
    <scope>NUCLEOTIDE SEQUENCE</scope>
    <source>
        <strain evidence="5">NRRL 2591</strain>
    </source>
</reference>
<feature type="transmembrane region" description="Helical" evidence="4">
    <location>
        <begin position="1217"/>
        <end position="1235"/>
    </location>
</feature>
<feature type="transmembrane region" description="Helical" evidence="4">
    <location>
        <begin position="1188"/>
        <end position="1211"/>
    </location>
</feature>
<dbReference type="PANTHER" id="PTHR10582">
    <property type="entry name" value="TRANSIENT RECEPTOR POTENTIAL ION CHANNEL PROTEIN"/>
    <property type="match status" value="1"/>
</dbReference>
<dbReference type="GO" id="GO:0005886">
    <property type="term" value="C:plasma membrane"/>
    <property type="evidence" value="ECO:0007669"/>
    <property type="project" value="TreeGrafter"/>
</dbReference>
<feature type="coiled-coil region" evidence="2">
    <location>
        <begin position="1597"/>
        <end position="1631"/>
    </location>
</feature>
<keyword evidence="6" id="KW-1185">Reference proteome</keyword>
<evidence type="ECO:0000313" key="5">
    <source>
        <dbReference type="EMBL" id="KAF9550575.1"/>
    </source>
</evidence>
<keyword evidence="2" id="KW-0175">Coiled coil</keyword>
<feature type="compositionally biased region" description="Polar residues" evidence="3">
    <location>
        <begin position="1491"/>
        <end position="1504"/>
    </location>
</feature>